<sequence length="82" mass="8290">MTATSGGRPAYAGVMLSGLADAPTLCAPFVVWRLIRDLAGEPTAGGENGPDGHASVRTQLTASEGSVTPLGRKVQPIVAAMI</sequence>
<gene>
    <name evidence="1" type="ordered locus">FraEuI1c_5810</name>
</gene>
<dbReference type="EMBL" id="CP002299">
    <property type="protein sequence ID" value="ADP83794.1"/>
    <property type="molecule type" value="Genomic_DNA"/>
</dbReference>
<reference evidence="1 2" key="1">
    <citation type="submission" date="2010-10" db="EMBL/GenBank/DDBJ databases">
        <title>Complete sequence of Frankia sp. EuI1c.</title>
        <authorList>
            <consortium name="US DOE Joint Genome Institute"/>
            <person name="Lucas S."/>
            <person name="Copeland A."/>
            <person name="Lapidus A."/>
            <person name="Cheng J.-F."/>
            <person name="Bruce D."/>
            <person name="Goodwin L."/>
            <person name="Pitluck S."/>
            <person name="Chertkov O."/>
            <person name="Detter J.C."/>
            <person name="Han C."/>
            <person name="Tapia R."/>
            <person name="Land M."/>
            <person name="Hauser L."/>
            <person name="Jeffries C."/>
            <person name="Kyrpides N."/>
            <person name="Ivanova N."/>
            <person name="Mikhailova N."/>
            <person name="Beauchemin N."/>
            <person name="Sen A."/>
            <person name="Sur S.A."/>
            <person name="Gtari M."/>
            <person name="Wall L."/>
            <person name="Tisa L."/>
            <person name="Woyke T."/>
        </authorList>
    </citation>
    <scope>NUCLEOTIDE SEQUENCE [LARGE SCALE GENOMIC DNA]</scope>
    <source>
        <strain evidence="2">DSM 45817 / CECT 9037 / EuI1c</strain>
    </source>
</reference>
<keyword evidence="2" id="KW-1185">Reference proteome</keyword>
<accession>E3IX22</accession>
<name>E3IX22_PSEI1</name>
<organism evidence="1 2">
    <name type="scientific">Pseudofrankia inefficax (strain DSM 45817 / CECT 9037 / DDB 130130 / EuI1c)</name>
    <name type="common">Frankia inefficax</name>
    <dbReference type="NCBI Taxonomy" id="298654"/>
    <lineage>
        <taxon>Bacteria</taxon>
        <taxon>Bacillati</taxon>
        <taxon>Actinomycetota</taxon>
        <taxon>Actinomycetes</taxon>
        <taxon>Frankiales</taxon>
        <taxon>Frankiaceae</taxon>
        <taxon>Pseudofrankia</taxon>
    </lineage>
</organism>
<dbReference type="InParanoid" id="E3IX22"/>
<evidence type="ECO:0000313" key="1">
    <source>
        <dbReference type="EMBL" id="ADP83794.1"/>
    </source>
</evidence>
<protein>
    <submittedName>
        <fullName evidence="1">Uncharacterized protein</fullName>
    </submittedName>
</protein>
<dbReference type="HOGENOM" id="CLU_2553335_0_0_11"/>
<dbReference type="Proteomes" id="UP000002484">
    <property type="component" value="Chromosome"/>
</dbReference>
<dbReference type="AlphaFoldDB" id="E3IX22"/>
<dbReference type="RefSeq" id="WP_013426912.1">
    <property type="nucleotide sequence ID" value="NC_014666.1"/>
</dbReference>
<dbReference type="KEGG" id="fri:FraEuI1c_5810"/>
<proteinExistence type="predicted"/>
<evidence type="ECO:0000313" key="2">
    <source>
        <dbReference type="Proteomes" id="UP000002484"/>
    </source>
</evidence>